<name>A0AAW1GTP1_SAPOF</name>
<dbReference type="EMBL" id="JBDFQZ010000014">
    <property type="protein sequence ID" value="KAK9667379.1"/>
    <property type="molecule type" value="Genomic_DNA"/>
</dbReference>
<comment type="caution">
    <text evidence="2">The sequence shown here is derived from an EMBL/GenBank/DDBJ whole genome shotgun (WGS) entry which is preliminary data.</text>
</comment>
<dbReference type="InterPro" id="IPR000073">
    <property type="entry name" value="AB_hydrolase_1"/>
</dbReference>
<dbReference type="PANTHER" id="PTHR43139:SF61">
    <property type="entry name" value="ALPHA_BETA-HYDROLASES SUPERFAMILY PROTEIN"/>
    <property type="match status" value="1"/>
</dbReference>
<gene>
    <name evidence="2" type="ORF">RND81_14G252000</name>
</gene>
<dbReference type="PRINTS" id="PR00111">
    <property type="entry name" value="ABHYDROLASE"/>
</dbReference>
<keyword evidence="3" id="KW-1185">Reference proteome</keyword>
<dbReference type="InterPro" id="IPR052370">
    <property type="entry name" value="Meta-cleavage_hydrolase"/>
</dbReference>
<accession>A0AAW1GTP1</accession>
<proteinExistence type="predicted"/>
<dbReference type="SUPFAM" id="SSF53474">
    <property type="entry name" value="alpha/beta-Hydrolases"/>
    <property type="match status" value="1"/>
</dbReference>
<evidence type="ECO:0000259" key="1">
    <source>
        <dbReference type="Pfam" id="PF00561"/>
    </source>
</evidence>
<dbReference type="Gene3D" id="3.40.50.1820">
    <property type="entry name" value="alpha/beta hydrolase"/>
    <property type="match status" value="1"/>
</dbReference>
<dbReference type="Proteomes" id="UP001443914">
    <property type="component" value="Unassembled WGS sequence"/>
</dbReference>
<evidence type="ECO:0000313" key="2">
    <source>
        <dbReference type="EMBL" id="KAK9667379.1"/>
    </source>
</evidence>
<organism evidence="2 3">
    <name type="scientific">Saponaria officinalis</name>
    <name type="common">Common soapwort</name>
    <name type="synonym">Lychnis saponaria</name>
    <dbReference type="NCBI Taxonomy" id="3572"/>
    <lineage>
        <taxon>Eukaryota</taxon>
        <taxon>Viridiplantae</taxon>
        <taxon>Streptophyta</taxon>
        <taxon>Embryophyta</taxon>
        <taxon>Tracheophyta</taxon>
        <taxon>Spermatophyta</taxon>
        <taxon>Magnoliopsida</taxon>
        <taxon>eudicotyledons</taxon>
        <taxon>Gunneridae</taxon>
        <taxon>Pentapetalae</taxon>
        <taxon>Caryophyllales</taxon>
        <taxon>Caryophyllaceae</taxon>
        <taxon>Caryophylleae</taxon>
        <taxon>Saponaria</taxon>
    </lineage>
</organism>
<dbReference type="InterPro" id="IPR029058">
    <property type="entry name" value="AB_hydrolase_fold"/>
</dbReference>
<reference evidence="2" key="1">
    <citation type="submission" date="2024-03" db="EMBL/GenBank/DDBJ databases">
        <title>WGS assembly of Saponaria officinalis var. Norfolk2.</title>
        <authorList>
            <person name="Jenkins J."/>
            <person name="Shu S."/>
            <person name="Grimwood J."/>
            <person name="Barry K."/>
            <person name="Goodstein D."/>
            <person name="Schmutz J."/>
            <person name="Leebens-Mack J."/>
            <person name="Osbourn A."/>
        </authorList>
    </citation>
    <scope>NUCLEOTIDE SEQUENCE [LARGE SCALE GENOMIC DNA]</scope>
    <source>
        <strain evidence="2">JIC</strain>
    </source>
</reference>
<dbReference type="PANTHER" id="PTHR43139">
    <property type="entry name" value="SI:DKEY-122A22.2"/>
    <property type="match status" value="1"/>
</dbReference>
<feature type="domain" description="AB hydrolase-1" evidence="1">
    <location>
        <begin position="47"/>
        <end position="282"/>
    </location>
</feature>
<dbReference type="AlphaFoldDB" id="A0AAW1GTP1"/>
<protein>
    <recommendedName>
        <fullName evidence="1">AB hydrolase-1 domain-containing protein</fullName>
    </recommendedName>
</protein>
<sequence>MVNIVTCYRKMLHKVMKLAGMKSIEVEIDHETKIHFWVPSKPKNSNPNIVLLHGFAGDGILTWQFQVLTLRKKYNVYVPDFLFFGKSYTSKFERSAKFQANCLAFGLKSLGLEKCIVVGFSYGGMVSFQLAEHHPELVGSVIITDSVLGLTESISRKGLAQIGFTSWADFLIPNTSEGVKVLLDYSSYKNNFPWFPRFVYQHYLEVMFNNRKERFELLDALVIKDEDVVTNHQFQQVIHLIWGNQDKIFDMEVANNLKERLGGKTRLLIVEDAGHLAMLERPSIFNRRLKEILDSLLSGQFKNILI</sequence>
<dbReference type="Pfam" id="PF00561">
    <property type="entry name" value="Abhydrolase_1"/>
    <property type="match status" value="1"/>
</dbReference>
<evidence type="ECO:0000313" key="3">
    <source>
        <dbReference type="Proteomes" id="UP001443914"/>
    </source>
</evidence>